<accession>A0A2T8KR61</accession>
<dbReference type="PANTHER" id="PTHR33450">
    <property type="entry name" value="EMB|CAB67623.1-RELATED"/>
    <property type="match status" value="1"/>
</dbReference>
<gene>
    <name evidence="1" type="ORF">PAHAL_2G328000</name>
</gene>
<proteinExistence type="predicted"/>
<dbReference type="Gramene" id="PVH64665">
    <property type="protein sequence ID" value="PVH64665"/>
    <property type="gene ID" value="PAHAL_2G328000"/>
</dbReference>
<dbReference type="AlphaFoldDB" id="A0A2T8KR61"/>
<dbReference type="EMBL" id="CM008047">
    <property type="protein sequence ID" value="PVH64665.1"/>
    <property type="molecule type" value="Genomic_DNA"/>
</dbReference>
<organism evidence="1">
    <name type="scientific">Panicum hallii</name>
    <dbReference type="NCBI Taxonomy" id="206008"/>
    <lineage>
        <taxon>Eukaryota</taxon>
        <taxon>Viridiplantae</taxon>
        <taxon>Streptophyta</taxon>
        <taxon>Embryophyta</taxon>
        <taxon>Tracheophyta</taxon>
        <taxon>Spermatophyta</taxon>
        <taxon>Magnoliopsida</taxon>
        <taxon>Liliopsida</taxon>
        <taxon>Poales</taxon>
        <taxon>Poaceae</taxon>
        <taxon>PACMAD clade</taxon>
        <taxon>Panicoideae</taxon>
        <taxon>Panicodae</taxon>
        <taxon>Paniceae</taxon>
        <taxon>Panicinae</taxon>
        <taxon>Panicum</taxon>
        <taxon>Panicum sect. Panicum</taxon>
    </lineage>
</organism>
<dbReference type="Proteomes" id="UP000243499">
    <property type="component" value="Chromosome 2"/>
</dbReference>
<sequence length="241" mass="26711">MPLKPTTSHLISIRSSLAYKLMPSLRHSSSLVNLLDKQLHQLPTSKMMKISKSAPNLLKKAVTSFKCKTDALRTKLIILASLRRRMAMVRAVSRQIHALAASGGRDNKQAAVGHGGKALAPRKAAAAAAAGKEAAGDHGGEARRLGLFEVAVFEEDYHGGYPDWTTSLFDDDNIYNDEEEDVVQDDEQDDLDLDAFDETSVIEILRSNREAQGLEFSMEDDIDEACDMFIRRCRSRMNLSF</sequence>
<reference evidence="1" key="1">
    <citation type="submission" date="2018-04" db="EMBL/GenBank/DDBJ databases">
        <title>WGS assembly of Panicum hallii.</title>
        <authorList>
            <person name="Lovell J."/>
            <person name="Jenkins J."/>
            <person name="Lowry D."/>
            <person name="Mamidi S."/>
            <person name="Sreedasyam A."/>
            <person name="Weng X."/>
            <person name="Barry K."/>
            <person name="Bonette J."/>
            <person name="Campitelli B."/>
            <person name="Daum C."/>
            <person name="Gordon S."/>
            <person name="Gould B."/>
            <person name="Lipzen A."/>
            <person name="Macqueen A."/>
            <person name="Palacio-Mejia J."/>
            <person name="Plott C."/>
            <person name="Shakirov E."/>
            <person name="Shu S."/>
            <person name="Yoshinaga Y."/>
            <person name="Zane M."/>
            <person name="Rokhsar D."/>
            <person name="Grimwood J."/>
            <person name="Schmutz J."/>
            <person name="Juenger T."/>
        </authorList>
    </citation>
    <scope>NUCLEOTIDE SEQUENCE [LARGE SCALE GENOMIC DNA]</scope>
    <source>
        <strain evidence="1">FIL2</strain>
    </source>
</reference>
<name>A0A2T8KR61_9POAL</name>
<evidence type="ECO:0000313" key="1">
    <source>
        <dbReference type="EMBL" id="PVH64665.1"/>
    </source>
</evidence>
<dbReference type="PANTHER" id="PTHR33450:SF23">
    <property type="match status" value="1"/>
</dbReference>
<protein>
    <submittedName>
        <fullName evidence="1">Uncharacterized protein</fullName>
    </submittedName>
</protein>